<dbReference type="InterPro" id="IPR003507">
    <property type="entry name" value="S66_fam"/>
</dbReference>
<organism evidence="8 9">
    <name type="scientific">Pseudonocardia humida</name>
    <dbReference type="NCBI Taxonomy" id="2800819"/>
    <lineage>
        <taxon>Bacteria</taxon>
        <taxon>Bacillati</taxon>
        <taxon>Actinomycetota</taxon>
        <taxon>Actinomycetes</taxon>
        <taxon>Pseudonocardiales</taxon>
        <taxon>Pseudonocardiaceae</taxon>
        <taxon>Pseudonocardia</taxon>
    </lineage>
</organism>
<dbReference type="Gene3D" id="3.40.50.10740">
    <property type="entry name" value="Class I glutamine amidotransferase-like"/>
    <property type="match status" value="1"/>
</dbReference>
<feature type="domain" description="LD-carboxypeptidase C-terminal" evidence="7">
    <location>
        <begin position="182"/>
        <end position="295"/>
    </location>
</feature>
<name>A0ABT1AB19_9PSEU</name>
<dbReference type="Gene3D" id="3.50.30.60">
    <property type="entry name" value="LD-carboxypeptidase A C-terminal domain-like"/>
    <property type="match status" value="1"/>
</dbReference>
<dbReference type="InterPro" id="IPR029062">
    <property type="entry name" value="Class_I_gatase-like"/>
</dbReference>
<proteinExistence type="inferred from homology"/>
<evidence type="ECO:0000256" key="2">
    <source>
        <dbReference type="ARBA" id="ARBA00022645"/>
    </source>
</evidence>
<protein>
    <submittedName>
        <fullName evidence="8">LD-carboxypeptidase</fullName>
    </submittedName>
</protein>
<accession>A0ABT1AB19</accession>
<evidence type="ECO:0000256" key="1">
    <source>
        <dbReference type="ARBA" id="ARBA00010233"/>
    </source>
</evidence>
<dbReference type="RefSeq" id="WP_252445583.1">
    <property type="nucleotide sequence ID" value="NZ_JAGSOV010000079.1"/>
</dbReference>
<dbReference type="InterPro" id="IPR027461">
    <property type="entry name" value="Carboxypeptidase_A_C_sf"/>
</dbReference>
<evidence type="ECO:0000256" key="4">
    <source>
        <dbReference type="ARBA" id="ARBA00022801"/>
    </source>
</evidence>
<keyword evidence="2" id="KW-0121">Carboxypeptidase</keyword>
<dbReference type="CDD" id="cd07025">
    <property type="entry name" value="Peptidase_S66"/>
    <property type="match status" value="1"/>
</dbReference>
<dbReference type="Proteomes" id="UP001165283">
    <property type="component" value="Unassembled WGS sequence"/>
</dbReference>
<dbReference type="Pfam" id="PF02016">
    <property type="entry name" value="Peptidase_S66"/>
    <property type="match status" value="1"/>
</dbReference>
<comment type="similarity">
    <text evidence="1">Belongs to the peptidase S66 family.</text>
</comment>
<evidence type="ECO:0000313" key="9">
    <source>
        <dbReference type="Proteomes" id="UP001165283"/>
    </source>
</evidence>
<evidence type="ECO:0000256" key="3">
    <source>
        <dbReference type="ARBA" id="ARBA00022670"/>
    </source>
</evidence>
<dbReference type="InterPro" id="IPR040449">
    <property type="entry name" value="Peptidase_S66_N"/>
</dbReference>
<evidence type="ECO:0000259" key="7">
    <source>
        <dbReference type="Pfam" id="PF17676"/>
    </source>
</evidence>
<evidence type="ECO:0000256" key="5">
    <source>
        <dbReference type="ARBA" id="ARBA00022825"/>
    </source>
</evidence>
<evidence type="ECO:0000313" key="8">
    <source>
        <dbReference type="EMBL" id="MCO1660219.1"/>
    </source>
</evidence>
<reference evidence="8" key="1">
    <citation type="submission" date="2021-04" db="EMBL/GenBank/DDBJ databases">
        <title>Pseudonocardia sp. nov., isolated from sandy soil of mangrove forest.</title>
        <authorList>
            <person name="Zan Z."/>
            <person name="Huang R."/>
            <person name="Liu W."/>
        </authorList>
    </citation>
    <scope>NUCLEOTIDE SEQUENCE</scope>
    <source>
        <strain evidence="8">S2-4</strain>
    </source>
</reference>
<evidence type="ECO:0000259" key="6">
    <source>
        <dbReference type="Pfam" id="PF02016"/>
    </source>
</evidence>
<dbReference type="SUPFAM" id="SSF141986">
    <property type="entry name" value="LD-carboxypeptidase A C-terminal domain-like"/>
    <property type="match status" value="1"/>
</dbReference>
<dbReference type="PIRSF" id="PIRSF028757">
    <property type="entry name" value="LD-carboxypeptidase"/>
    <property type="match status" value="1"/>
</dbReference>
<dbReference type="SUPFAM" id="SSF52317">
    <property type="entry name" value="Class I glutamine amidotransferase-like"/>
    <property type="match status" value="1"/>
</dbReference>
<keyword evidence="5" id="KW-0720">Serine protease</keyword>
<keyword evidence="3" id="KW-0645">Protease</keyword>
<dbReference type="Pfam" id="PF17676">
    <property type="entry name" value="Peptidase_S66C"/>
    <property type="match status" value="1"/>
</dbReference>
<sequence length="309" mass="31892">MSGSLSVGPGDAVALVSPASASPPEAIARAHRLLRSWGLHVVREAHGPGNGAPARPLSYLAAPDADRLAEFQAAWDDPDVRAVVCLRGGYGTQRIVDGIDWDRGRKLLVGFSDITALHLALWTATGLPSLHGPAVGGRAAGPTAAAAESLRRAMASFGTSATVRAVPTEPTFALRNGTGTVQGVLLGGNLAVLATSLVEPRSWTGTVLLLEDVDEPPYRVDRWLTFLGRSGVLGQVSGVALGRFNGSAYSGETTRRVLAVLDDRLRHFGVPFVGGFPVGHGPGAVTVPLGQPATLDLDRGALRLAGGSG</sequence>
<gene>
    <name evidence="8" type="ORF">KDL28_34680</name>
</gene>
<dbReference type="PANTHER" id="PTHR30237">
    <property type="entry name" value="MURAMOYLTETRAPEPTIDE CARBOXYPEPTIDASE"/>
    <property type="match status" value="1"/>
</dbReference>
<comment type="caution">
    <text evidence="8">The sequence shown here is derived from an EMBL/GenBank/DDBJ whole genome shotgun (WGS) entry which is preliminary data.</text>
</comment>
<dbReference type="EMBL" id="JAGSOV010000079">
    <property type="protein sequence ID" value="MCO1660219.1"/>
    <property type="molecule type" value="Genomic_DNA"/>
</dbReference>
<dbReference type="InterPro" id="IPR040921">
    <property type="entry name" value="Peptidase_S66C"/>
</dbReference>
<feature type="domain" description="LD-carboxypeptidase N-terminal" evidence="6">
    <location>
        <begin position="13"/>
        <end position="132"/>
    </location>
</feature>
<keyword evidence="4" id="KW-0378">Hydrolase</keyword>
<dbReference type="PANTHER" id="PTHR30237:SF2">
    <property type="entry name" value="MUREIN TETRAPEPTIDE CARBOXYPEPTIDASE"/>
    <property type="match status" value="1"/>
</dbReference>
<dbReference type="InterPro" id="IPR027478">
    <property type="entry name" value="LdcA_N"/>
</dbReference>
<keyword evidence="9" id="KW-1185">Reference proteome</keyword>